<protein>
    <submittedName>
        <fullName evidence="1">Uncharacterized protein</fullName>
    </submittedName>
</protein>
<reference evidence="1" key="1">
    <citation type="submission" date="2021-02" db="EMBL/GenBank/DDBJ databases">
        <authorList>
            <person name="Nowell W R."/>
        </authorList>
    </citation>
    <scope>NUCLEOTIDE SEQUENCE</scope>
</reference>
<comment type="caution">
    <text evidence="1">The sequence shown here is derived from an EMBL/GenBank/DDBJ whole genome shotgun (WGS) entry which is preliminary data.</text>
</comment>
<proteinExistence type="predicted"/>
<organism evidence="1 2">
    <name type="scientific">Rotaria magnacalcarata</name>
    <dbReference type="NCBI Taxonomy" id="392030"/>
    <lineage>
        <taxon>Eukaryota</taxon>
        <taxon>Metazoa</taxon>
        <taxon>Spiralia</taxon>
        <taxon>Gnathifera</taxon>
        <taxon>Rotifera</taxon>
        <taxon>Eurotatoria</taxon>
        <taxon>Bdelloidea</taxon>
        <taxon>Philodinida</taxon>
        <taxon>Philodinidae</taxon>
        <taxon>Rotaria</taxon>
    </lineage>
</organism>
<evidence type="ECO:0000313" key="2">
    <source>
        <dbReference type="Proteomes" id="UP000663855"/>
    </source>
</evidence>
<name>A0A814ZQN5_9BILA</name>
<evidence type="ECO:0000313" key="1">
    <source>
        <dbReference type="EMBL" id="CAF1246169.1"/>
    </source>
</evidence>
<dbReference type="Proteomes" id="UP000663855">
    <property type="component" value="Unassembled WGS sequence"/>
</dbReference>
<gene>
    <name evidence="1" type="ORF">CJN711_LOCUS14251</name>
</gene>
<dbReference type="AlphaFoldDB" id="A0A814ZQN5"/>
<sequence length="307" mass="34769">MKTTSLLLEQFKYDKSPIISFQYDPDMPVRVRRILEAVGHERILKIQLGRTPVQEFPLKLLDLLSDSKFTDKQLELGYDELYHNYLLITIENSRGPNVLQHLLEGVGRNTTACTVFKLEKAQRIALKYPMLPDEVIDVYDIPLTPNKTLTLHQLISTASNADENFYKYDAGENNMCQTFVENIIDINGLMANIVDQATLDALKPIDSKALISTLGKRANFVKATTDLSAKLDEIVFDHKILRKKVSQKESGQLHRSNSTDSTSIDALRDAIAHVQQISQSVLHELLPPSVSSLQDTPQQIIEQWVRL</sequence>
<accession>A0A814ZQN5</accession>
<dbReference type="EMBL" id="CAJNOV010006379">
    <property type="protein sequence ID" value="CAF1246169.1"/>
    <property type="molecule type" value="Genomic_DNA"/>
</dbReference>